<evidence type="ECO:0000259" key="1">
    <source>
        <dbReference type="Pfam" id="PF08501"/>
    </source>
</evidence>
<accession>A0A9P0VYT2</accession>
<dbReference type="AlphaFoldDB" id="A0A9P0VYT2"/>
<dbReference type="Gene3D" id="3.40.50.720">
    <property type="entry name" value="NAD(P)-binding Rossmann-like Domain"/>
    <property type="match status" value="1"/>
</dbReference>
<organism evidence="2 3">
    <name type="scientific">[Candida] railenensis</name>
    <dbReference type="NCBI Taxonomy" id="45579"/>
    <lineage>
        <taxon>Eukaryota</taxon>
        <taxon>Fungi</taxon>
        <taxon>Dikarya</taxon>
        <taxon>Ascomycota</taxon>
        <taxon>Saccharomycotina</taxon>
        <taxon>Pichiomycetes</taxon>
        <taxon>Debaryomycetaceae</taxon>
        <taxon>Kurtzmaniella</taxon>
    </lineage>
</organism>
<dbReference type="Proteomes" id="UP000837801">
    <property type="component" value="Unassembled WGS sequence"/>
</dbReference>
<dbReference type="Pfam" id="PF08501">
    <property type="entry name" value="Shikimate_dh_N"/>
    <property type="match status" value="1"/>
</dbReference>
<dbReference type="GO" id="GO:0019632">
    <property type="term" value="P:shikimate metabolic process"/>
    <property type="evidence" value="ECO:0007669"/>
    <property type="project" value="TreeGrafter"/>
</dbReference>
<evidence type="ECO:0000313" key="2">
    <source>
        <dbReference type="EMBL" id="CAH2353335.1"/>
    </source>
</evidence>
<dbReference type="Gene3D" id="3.40.50.10860">
    <property type="entry name" value="Leucine Dehydrogenase, chain A, domain 1"/>
    <property type="match status" value="1"/>
</dbReference>
<dbReference type="PANTHER" id="PTHR21089:SF1">
    <property type="entry name" value="BIFUNCTIONAL 3-DEHYDROQUINATE DEHYDRATASE_SHIKIMATE DEHYDROGENASE, CHLOROPLASTIC"/>
    <property type="match status" value="1"/>
</dbReference>
<gene>
    <name evidence="2" type="ORF">CLIB1423_10S02652</name>
</gene>
<dbReference type="InterPro" id="IPR022893">
    <property type="entry name" value="Shikimate_DH_fam"/>
</dbReference>
<protein>
    <submittedName>
        <fullName evidence="2">Quinate dehydrogenase</fullName>
    </submittedName>
</protein>
<dbReference type="SUPFAM" id="SSF51735">
    <property type="entry name" value="NAD(P)-binding Rossmann-fold domains"/>
    <property type="match status" value="1"/>
</dbReference>
<comment type="caution">
    <text evidence="2">The sequence shown here is derived from an EMBL/GenBank/DDBJ whole genome shotgun (WGS) entry which is preliminary data.</text>
</comment>
<feature type="domain" description="Shikimate dehydrogenase substrate binding N-terminal" evidence="1">
    <location>
        <begin position="27"/>
        <end position="111"/>
    </location>
</feature>
<dbReference type="InterPro" id="IPR046346">
    <property type="entry name" value="Aminoacid_DH-like_N_sf"/>
</dbReference>
<proteinExistence type="predicted"/>
<keyword evidence="3" id="KW-1185">Reference proteome</keyword>
<name>A0A9P0VYT2_9ASCO</name>
<dbReference type="EMBL" id="CAKXYY010000010">
    <property type="protein sequence ID" value="CAH2353335.1"/>
    <property type="molecule type" value="Genomic_DNA"/>
</dbReference>
<dbReference type="GO" id="GO:0004764">
    <property type="term" value="F:shikimate 3-dehydrogenase (NADP+) activity"/>
    <property type="evidence" value="ECO:0007669"/>
    <property type="project" value="InterPro"/>
</dbReference>
<sequence length="319" mass="35530">MTIAAADTDQLSINFEKTRKQNYVIPLFGVGIQHSRAPLIHNYLFEKLGLPWKYILFDSKDIGSFKSTFAYEEEHGAFYAAAVTMPNKIVMVDHVDHVDDGGKAVGAINTIYSRLDSEGKQVRIGTNTDTIGIRDAFVYNAPELVHRAKGKPGLVYGGGGACRSAVYALSKYLHSSKIYVVNRFESEILSLKESMEAGGFKGEVIYVATPEQAASLEKPELIVCTIPDFAPSTEDELRAKATLDVFMHQDKKGAVLEMCYHPKPDTKLCKEFESSKWQVISGIEAMVYQAFAQQVLWTGYALEELPLESARKYVYEQIS</sequence>
<dbReference type="PANTHER" id="PTHR21089">
    <property type="entry name" value="SHIKIMATE DEHYDROGENASE"/>
    <property type="match status" value="1"/>
</dbReference>
<dbReference type="InterPro" id="IPR036291">
    <property type="entry name" value="NAD(P)-bd_dom_sf"/>
</dbReference>
<dbReference type="OrthoDB" id="204377at2759"/>
<dbReference type="SUPFAM" id="SSF53223">
    <property type="entry name" value="Aminoacid dehydrogenase-like, N-terminal domain"/>
    <property type="match status" value="1"/>
</dbReference>
<dbReference type="CDD" id="cd01065">
    <property type="entry name" value="NAD_bind_Shikimate_DH"/>
    <property type="match status" value="1"/>
</dbReference>
<evidence type="ECO:0000313" key="3">
    <source>
        <dbReference type="Proteomes" id="UP000837801"/>
    </source>
</evidence>
<dbReference type="InterPro" id="IPR013708">
    <property type="entry name" value="Shikimate_DH-bd_N"/>
</dbReference>
<reference evidence="2" key="1">
    <citation type="submission" date="2022-03" db="EMBL/GenBank/DDBJ databases">
        <authorList>
            <person name="Legras J.-L."/>
            <person name="Devillers H."/>
            <person name="Grondin C."/>
        </authorList>
    </citation>
    <scope>NUCLEOTIDE SEQUENCE</scope>
    <source>
        <strain evidence="2">CLIB 1423</strain>
    </source>
</reference>
<dbReference type="GO" id="GO:0009423">
    <property type="term" value="P:chorismate biosynthetic process"/>
    <property type="evidence" value="ECO:0007669"/>
    <property type="project" value="TreeGrafter"/>
</dbReference>